<dbReference type="GeneID" id="66100323"/>
<name>A0A9P7VFV4_9AGAR</name>
<dbReference type="EMBL" id="MU250580">
    <property type="protein sequence ID" value="KAG7439944.1"/>
    <property type="molecule type" value="Genomic_DNA"/>
</dbReference>
<evidence type="ECO:0000313" key="1">
    <source>
        <dbReference type="EMBL" id="KAG7439944.1"/>
    </source>
</evidence>
<evidence type="ECO:0000313" key="2">
    <source>
        <dbReference type="Proteomes" id="UP000812287"/>
    </source>
</evidence>
<reference evidence="1" key="1">
    <citation type="submission" date="2020-11" db="EMBL/GenBank/DDBJ databases">
        <title>Adaptations for nitrogen fixation in a non-lichenized fungal sporocarp promotes dispersal by wood-feeding termites.</title>
        <authorList>
            <consortium name="DOE Joint Genome Institute"/>
            <person name="Koch R.A."/>
            <person name="Yoon G."/>
            <person name="Arayal U."/>
            <person name="Lail K."/>
            <person name="Amirebrahimi M."/>
            <person name="Labutti K."/>
            <person name="Lipzen A."/>
            <person name="Riley R."/>
            <person name="Barry K."/>
            <person name="Henrissat B."/>
            <person name="Grigoriev I.V."/>
            <person name="Herr J.R."/>
            <person name="Aime M.C."/>
        </authorList>
    </citation>
    <scope>NUCLEOTIDE SEQUENCE</scope>
    <source>
        <strain evidence="1">MCA 3950</strain>
    </source>
</reference>
<dbReference type="RefSeq" id="XP_043033444.1">
    <property type="nucleotide sequence ID" value="XM_043178036.1"/>
</dbReference>
<dbReference type="OrthoDB" id="10490385at2759"/>
<dbReference type="AlphaFoldDB" id="A0A9P7VFV4"/>
<keyword evidence="2" id="KW-1185">Reference proteome</keyword>
<accession>A0A9P7VFV4</accession>
<organism evidence="1 2">
    <name type="scientific">Guyanagaster necrorhizus</name>
    <dbReference type="NCBI Taxonomy" id="856835"/>
    <lineage>
        <taxon>Eukaryota</taxon>
        <taxon>Fungi</taxon>
        <taxon>Dikarya</taxon>
        <taxon>Basidiomycota</taxon>
        <taxon>Agaricomycotina</taxon>
        <taxon>Agaricomycetes</taxon>
        <taxon>Agaricomycetidae</taxon>
        <taxon>Agaricales</taxon>
        <taxon>Marasmiineae</taxon>
        <taxon>Physalacriaceae</taxon>
        <taxon>Guyanagaster</taxon>
    </lineage>
</organism>
<gene>
    <name evidence="1" type="ORF">BT62DRAFT_1013285</name>
</gene>
<protein>
    <submittedName>
        <fullName evidence="1">Uncharacterized protein</fullName>
    </submittedName>
</protein>
<sequence length="415" mass="46358">MDEKGMENLAAKAQELTTPGRCLSKDDVLSIYDILSCTTVGTVLTMKERFSLGSVIGIQRHSPNPQYMPRRFSQLQFLASIPLRRRSLTEHLKLPNDGLVFSCSIAKIHQHLLIRPIYSTSSPCGDESDTKICDFAPIDHCVSAEMNASFAQAVQIPRAHRHTGMDHIGVDWYSALLFEVHPDSSSSQLRLHISSGNIYLAVRPPHEISTPGLEGQACKPEFVWSLTPDFGEIISTENTKNIFKIRIRETAVYGACVLERRDYGFLRTIHEACGFKNKHDGKDISCFFDFPQMTMYPCQPYIGYRLQGWPACDACWGVHIPLVDNFGIDWATTPPSPLSSRLPSSCSNHSMSVQCTSSISELSTRPWWSISRLNVFMAILGLLTIFVVSRDGILGHDEAHFTIRYGGDDGESNPL</sequence>
<proteinExistence type="predicted"/>
<comment type="caution">
    <text evidence="1">The sequence shown here is derived from an EMBL/GenBank/DDBJ whole genome shotgun (WGS) entry which is preliminary data.</text>
</comment>
<dbReference type="Proteomes" id="UP000812287">
    <property type="component" value="Unassembled WGS sequence"/>
</dbReference>